<dbReference type="Pfam" id="PF06074">
    <property type="entry name" value="Portal_Mu"/>
    <property type="match status" value="1"/>
</dbReference>
<accession>N7A2W4</accession>
<evidence type="ECO:0000313" key="1">
    <source>
        <dbReference type="EMBL" id="ENO98639.1"/>
    </source>
</evidence>
<dbReference type="Proteomes" id="UP000013047">
    <property type="component" value="Unassembled WGS sequence"/>
</dbReference>
<comment type="caution">
    <text evidence="1">The sequence shown here is derived from an EMBL/GenBank/DDBJ whole genome shotgun (WGS) entry which is preliminary data.</text>
</comment>
<proteinExistence type="predicted"/>
<dbReference type="AlphaFoldDB" id="N7A2W4"/>
<dbReference type="EMBL" id="AMXF01000008">
    <property type="protein sequence ID" value="ENO98639.1"/>
    <property type="molecule type" value="Genomic_DNA"/>
</dbReference>
<dbReference type="RefSeq" id="WP_004356672.1">
    <property type="nucleotide sequence ID" value="NZ_AMXF01000008.1"/>
</dbReference>
<name>N7A2W4_9RHOO</name>
<keyword evidence="2" id="KW-1185">Reference proteome</keyword>
<organism evidence="1 2">
    <name type="scientific">Thauera phenylacetica B4P</name>
    <dbReference type="NCBI Taxonomy" id="1234382"/>
    <lineage>
        <taxon>Bacteria</taxon>
        <taxon>Pseudomonadati</taxon>
        <taxon>Pseudomonadota</taxon>
        <taxon>Betaproteobacteria</taxon>
        <taxon>Rhodocyclales</taxon>
        <taxon>Zoogloeaceae</taxon>
        <taxon>Thauera</taxon>
    </lineage>
</organism>
<evidence type="ECO:0000313" key="2">
    <source>
        <dbReference type="Proteomes" id="UP000013047"/>
    </source>
</evidence>
<gene>
    <name evidence="1" type="ORF">C667_03003</name>
</gene>
<dbReference type="InterPro" id="IPR009279">
    <property type="entry name" value="Portal_Mu"/>
</dbReference>
<protein>
    <recommendedName>
        <fullName evidence="3">Portal protein</fullName>
    </recommendedName>
</protein>
<sequence>MGVLQTNDPLLLEKGDPNGELYRDLKRDGKVFEGLQKRQLALISRPWQVEPVEDGEAGTASAEVVTDILKRCAFDQVCRDLMDALLRGFAVSEIVWAVRDGRIVPERVVKRAQRRFRFVQQDENAPPELRLLTRENMLTGVQLKDRKFIVHRVNPEDDNPYGTGLGLQLYWPVFFKRKGIIAWNKLNDRFGSPTPWGKYPRNAGPKEKGTLFDALRAISNDGVVMTPEGMQIELLESKLTGSVSTQESLCNYMDDWIAGVLLGQEPRTSGGGALAAASKERTAVRLDLVQADSDLLSDTLNSTLIRWICEYNGLAPCLVYRVIAEEEDLKASSETDKNVSEMGFELNLDAVRAKYGEGWEKKAPTPVQPPVLPGQRPAAVPVVDNAESDGEVQESVAETQKGATASFAEPGGRDAIDDAVDEALGEWEEVITPITDPVLAAIADAAAAGETAEQVLQRISALLAAENAPDAGPLAERLAQLAGAARLAANAGG</sequence>
<evidence type="ECO:0008006" key="3">
    <source>
        <dbReference type="Google" id="ProtNLM"/>
    </source>
</evidence>
<reference evidence="1 2" key="1">
    <citation type="submission" date="2012-09" db="EMBL/GenBank/DDBJ databases">
        <title>Draft Genome Sequences of 6 Strains from Genus Thauera.</title>
        <authorList>
            <person name="Liu B."/>
            <person name="Shapleigh J.P."/>
            <person name="Frostegard A.H."/>
        </authorList>
    </citation>
    <scope>NUCLEOTIDE SEQUENCE [LARGE SCALE GENOMIC DNA]</scope>
    <source>
        <strain evidence="1 2">B4P</strain>
    </source>
</reference>